<comment type="caution">
    <text evidence="4">The sequence shown here is derived from an EMBL/GenBank/DDBJ whole genome shotgun (WGS) entry which is preliminary data.</text>
</comment>
<feature type="DNA-binding region" description="H-T-H motif" evidence="2">
    <location>
        <begin position="39"/>
        <end position="58"/>
    </location>
</feature>
<dbReference type="SUPFAM" id="SSF48498">
    <property type="entry name" value="Tetracyclin repressor-like, C-terminal domain"/>
    <property type="match status" value="1"/>
</dbReference>
<dbReference type="PROSITE" id="PS50977">
    <property type="entry name" value="HTH_TETR_2"/>
    <property type="match status" value="1"/>
</dbReference>
<evidence type="ECO:0000256" key="1">
    <source>
        <dbReference type="ARBA" id="ARBA00023125"/>
    </source>
</evidence>
<dbReference type="Gene3D" id="1.10.357.10">
    <property type="entry name" value="Tetracycline Repressor, domain 2"/>
    <property type="match status" value="1"/>
</dbReference>
<dbReference type="RefSeq" id="WP_126518944.1">
    <property type="nucleotide sequence ID" value="NZ_RXNU01000002.1"/>
</dbReference>
<proteinExistence type="predicted"/>
<protein>
    <submittedName>
        <fullName evidence="4">TetR/AcrR family transcriptional regulator</fullName>
    </submittedName>
</protein>
<organism evidence="4 5">
    <name type="scientific">Shewanella canadensis</name>
    <dbReference type="NCBI Taxonomy" id="271096"/>
    <lineage>
        <taxon>Bacteria</taxon>
        <taxon>Pseudomonadati</taxon>
        <taxon>Pseudomonadota</taxon>
        <taxon>Gammaproteobacteria</taxon>
        <taxon>Alteromonadales</taxon>
        <taxon>Shewanellaceae</taxon>
        <taxon>Shewanella</taxon>
    </lineage>
</organism>
<dbReference type="InterPro" id="IPR009057">
    <property type="entry name" value="Homeodomain-like_sf"/>
</dbReference>
<evidence type="ECO:0000259" key="3">
    <source>
        <dbReference type="PROSITE" id="PS50977"/>
    </source>
</evidence>
<dbReference type="Pfam" id="PF00440">
    <property type="entry name" value="TetR_N"/>
    <property type="match status" value="1"/>
</dbReference>
<reference evidence="4 5" key="1">
    <citation type="submission" date="2018-12" db="EMBL/GenBank/DDBJ databases">
        <authorList>
            <person name="Yu L."/>
        </authorList>
    </citation>
    <scope>NUCLEOTIDE SEQUENCE [LARGE SCALE GENOMIC DNA]</scope>
    <source>
        <strain evidence="4 5">HAW-EB2</strain>
    </source>
</reference>
<keyword evidence="5" id="KW-1185">Reference proteome</keyword>
<accession>A0A3S0L2Q3</accession>
<dbReference type="InterPro" id="IPR001647">
    <property type="entry name" value="HTH_TetR"/>
</dbReference>
<dbReference type="SUPFAM" id="SSF46689">
    <property type="entry name" value="Homeodomain-like"/>
    <property type="match status" value="1"/>
</dbReference>
<keyword evidence="1 2" id="KW-0238">DNA-binding</keyword>
<dbReference type="OrthoDB" id="329481at2"/>
<dbReference type="Proteomes" id="UP000267448">
    <property type="component" value="Unassembled WGS sequence"/>
</dbReference>
<dbReference type="AlphaFoldDB" id="A0A3S0L2Q3"/>
<gene>
    <name evidence="4" type="ORF">EKG38_04060</name>
</gene>
<sequence length="188" mass="21047">MSVKDRKRGRPKASAGQLSQEVIGDKAKELMRLEGKVPSIRKLATALQVDAMAIYHYFDNKSALLEAITRSLIEEIYQPKTCQQWQAELKQLSLSYLRLLRQYPGLLETMLGMTTDGPAVVFTERFQTAISPLNLTDATKKHSLDLWVDYLHGLALAVNCAPGAHEVEPLLEGPLNFYMTSLEHMAST</sequence>
<name>A0A3S0L2Q3_9GAMM</name>
<evidence type="ECO:0000313" key="4">
    <source>
        <dbReference type="EMBL" id="RTR39940.1"/>
    </source>
</evidence>
<evidence type="ECO:0000313" key="5">
    <source>
        <dbReference type="Proteomes" id="UP000267448"/>
    </source>
</evidence>
<feature type="domain" description="HTH tetR-type" evidence="3">
    <location>
        <begin position="17"/>
        <end position="76"/>
    </location>
</feature>
<dbReference type="InterPro" id="IPR036271">
    <property type="entry name" value="Tet_transcr_reg_TetR-rel_C_sf"/>
</dbReference>
<dbReference type="GO" id="GO:0003677">
    <property type="term" value="F:DNA binding"/>
    <property type="evidence" value="ECO:0007669"/>
    <property type="project" value="UniProtKB-UniRule"/>
</dbReference>
<dbReference type="EMBL" id="RXNU01000002">
    <property type="protein sequence ID" value="RTR39940.1"/>
    <property type="molecule type" value="Genomic_DNA"/>
</dbReference>
<evidence type="ECO:0000256" key="2">
    <source>
        <dbReference type="PROSITE-ProRule" id="PRU00335"/>
    </source>
</evidence>